<evidence type="ECO:0000259" key="3">
    <source>
        <dbReference type="SMART" id="SM00846"/>
    </source>
</evidence>
<dbReference type="RefSeq" id="WP_231713957.1">
    <property type="nucleotide sequence ID" value="NZ_AP021876.1"/>
</dbReference>
<dbReference type="PANTHER" id="PTHR43148">
    <property type="entry name" value="GLYCERALDEHYDE-3-PHOSPHATE DEHYDROGENASE 2"/>
    <property type="match status" value="1"/>
</dbReference>
<dbReference type="Pfam" id="PF02800">
    <property type="entry name" value="Gp_dh_C"/>
    <property type="match status" value="1"/>
</dbReference>
<name>A0A5K7ZYC8_9BACT</name>
<comment type="similarity">
    <text evidence="2">Belongs to the glyceraldehyde-3-phosphate dehydrogenase family.</text>
</comment>
<accession>A0A5K7ZYC8</accession>
<dbReference type="GO" id="GO:0051287">
    <property type="term" value="F:NAD binding"/>
    <property type="evidence" value="ECO:0007669"/>
    <property type="project" value="InterPro"/>
</dbReference>
<dbReference type="InterPro" id="IPR036291">
    <property type="entry name" value="NAD(P)-bd_dom_sf"/>
</dbReference>
<protein>
    <submittedName>
        <fullName evidence="4">Glyceraldehyde-3-phosphate dehydrogenase</fullName>
    </submittedName>
</protein>
<dbReference type="EMBL" id="AP021876">
    <property type="protein sequence ID" value="BBO85269.1"/>
    <property type="molecule type" value="Genomic_DNA"/>
</dbReference>
<keyword evidence="1" id="KW-0560">Oxidoreductase</keyword>
<dbReference type="PRINTS" id="PR00078">
    <property type="entry name" value="G3PDHDRGNASE"/>
</dbReference>
<dbReference type="InterPro" id="IPR020831">
    <property type="entry name" value="GlycerAld/Erythrose_P_DH"/>
</dbReference>
<reference evidence="4 5" key="1">
    <citation type="submission" date="2019-11" db="EMBL/GenBank/DDBJ databases">
        <title>Comparative genomics of hydrocarbon-degrading Desulfosarcina strains.</title>
        <authorList>
            <person name="Watanabe M."/>
            <person name="Kojima H."/>
            <person name="Fukui M."/>
        </authorList>
    </citation>
    <scope>NUCLEOTIDE SEQUENCE [LARGE SCALE GENOMIC DNA]</scope>
    <source>
        <strain evidence="4 5">28bB2T</strain>
    </source>
</reference>
<evidence type="ECO:0000256" key="1">
    <source>
        <dbReference type="ARBA" id="ARBA00023002"/>
    </source>
</evidence>
<dbReference type="SUPFAM" id="SSF51735">
    <property type="entry name" value="NAD(P)-binding Rossmann-fold domains"/>
    <property type="match status" value="1"/>
</dbReference>
<dbReference type="Gene3D" id="3.30.360.10">
    <property type="entry name" value="Dihydrodipicolinate Reductase, domain 2"/>
    <property type="match status" value="1"/>
</dbReference>
<dbReference type="InterPro" id="IPR020830">
    <property type="entry name" value="GlycerAld_3-P_DH_AS"/>
</dbReference>
<dbReference type="Pfam" id="PF00044">
    <property type="entry name" value="Gp_dh_N"/>
    <property type="match status" value="1"/>
</dbReference>
<dbReference type="InterPro" id="IPR020828">
    <property type="entry name" value="GlycerAld_3-P_DH_NAD(P)-bd"/>
</dbReference>
<dbReference type="InterPro" id="IPR020829">
    <property type="entry name" value="GlycerAld_3-P_DH_cat"/>
</dbReference>
<proteinExistence type="inferred from homology"/>
<evidence type="ECO:0000313" key="4">
    <source>
        <dbReference type="EMBL" id="BBO85269.1"/>
    </source>
</evidence>
<organism evidence="4 5">
    <name type="scientific">Desulfosarcina ovata subsp. sediminis</name>
    <dbReference type="NCBI Taxonomy" id="885957"/>
    <lineage>
        <taxon>Bacteria</taxon>
        <taxon>Pseudomonadati</taxon>
        <taxon>Thermodesulfobacteriota</taxon>
        <taxon>Desulfobacteria</taxon>
        <taxon>Desulfobacterales</taxon>
        <taxon>Desulfosarcinaceae</taxon>
        <taxon>Desulfosarcina</taxon>
    </lineage>
</organism>
<sequence length="415" mass="45084">MNEGKMKIGINGLGRIGKLTVWNHVGRRYFNEIVVNIGRQAGTGLVDIAHYLERDSTYGALHTFLHGFRAEPVIHNVDEGAGTMEINGVTVRFLREARIPQAIDWKAHDVRLVVDTTGQFLDPSLPADTPKGSVRGHLEAGAEKVVVSAPFKIKHEGAPMPEDAITTVMGVNANDYDPKRHRIISNASCTTTCLAHMMKPLLNAFGAKRILSASMATVHAATGSQQVLDRLPKAGKTDLRKNRSILNNIILTSTGAAKALRLVIPEMESIGFIAESVRVPVSSGSLIILVLSIQESPSEEPVRRHVINSVYEQAAQLDPNRYLQFTQKQNVSGDILGAPKAAAVIEGDETHTRTADLSLDLAGVPGFSKEILKSLPDTVVRAPVSQAVIYGWYDNEMGSYVNMLGDRTISIAENM</sequence>
<gene>
    <name evidence="4" type="ORF">DSCO28_58350</name>
</gene>
<dbReference type="PROSITE" id="PS00071">
    <property type="entry name" value="GAPDH"/>
    <property type="match status" value="1"/>
</dbReference>
<evidence type="ECO:0000256" key="2">
    <source>
        <dbReference type="RuleBase" id="RU000397"/>
    </source>
</evidence>
<evidence type="ECO:0000313" key="5">
    <source>
        <dbReference type="Proteomes" id="UP000425960"/>
    </source>
</evidence>
<dbReference type="Proteomes" id="UP000425960">
    <property type="component" value="Chromosome"/>
</dbReference>
<feature type="domain" description="Glyceraldehyde 3-phosphate dehydrogenase NAD(P) binding" evidence="3">
    <location>
        <begin position="6"/>
        <end position="189"/>
    </location>
</feature>
<dbReference type="KEGG" id="dov:DSCO28_58350"/>
<dbReference type="GO" id="GO:0016620">
    <property type="term" value="F:oxidoreductase activity, acting on the aldehyde or oxo group of donors, NAD or NADP as acceptor"/>
    <property type="evidence" value="ECO:0007669"/>
    <property type="project" value="InterPro"/>
</dbReference>
<dbReference type="SMART" id="SM00846">
    <property type="entry name" value="Gp_dh_N"/>
    <property type="match status" value="1"/>
</dbReference>
<dbReference type="SUPFAM" id="SSF55347">
    <property type="entry name" value="Glyceraldehyde-3-phosphate dehydrogenase-like, C-terminal domain"/>
    <property type="match status" value="1"/>
</dbReference>
<dbReference type="AlphaFoldDB" id="A0A5K7ZYC8"/>
<dbReference type="Gene3D" id="3.40.50.720">
    <property type="entry name" value="NAD(P)-binding Rossmann-like Domain"/>
    <property type="match status" value="1"/>
</dbReference>